<protein>
    <submittedName>
        <fullName evidence="13">Nuclear receptor domain-containing protein</fullName>
    </submittedName>
</protein>
<keyword evidence="3" id="KW-0863">Zinc-finger</keyword>
<dbReference type="InterPro" id="IPR013088">
    <property type="entry name" value="Znf_NHR/GATA"/>
</dbReference>
<gene>
    <name evidence="11" type="ORF">SBAD_LOCUS7209</name>
</gene>
<name>A0A183IUB2_9BILA</name>
<dbReference type="GO" id="GO:0008270">
    <property type="term" value="F:zinc ion binding"/>
    <property type="evidence" value="ECO:0007669"/>
    <property type="project" value="UniProtKB-KW"/>
</dbReference>
<evidence type="ECO:0000256" key="3">
    <source>
        <dbReference type="ARBA" id="ARBA00022771"/>
    </source>
</evidence>
<comment type="subcellular location">
    <subcellularLocation>
        <location evidence="1">Nucleus</location>
    </subcellularLocation>
</comment>
<dbReference type="AlphaFoldDB" id="A0A183IUB2"/>
<reference evidence="13" key="1">
    <citation type="submission" date="2016-06" db="UniProtKB">
        <authorList>
            <consortium name="WormBaseParasite"/>
        </authorList>
    </citation>
    <scope>IDENTIFICATION</scope>
</reference>
<accession>A0A183IUB2</accession>
<dbReference type="WBParaSite" id="SBAD_0000747601-mRNA-1">
    <property type="protein sequence ID" value="SBAD_0000747601-mRNA-1"/>
    <property type="gene ID" value="SBAD_0000747601"/>
</dbReference>
<evidence type="ECO:0000259" key="10">
    <source>
        <dbReference type="PROSITE" id="PS51030"/>
    </source>
</evidence>
<keyword evidence="6" id="KW-0238">DNA-binding</keyword>
<evidence type="ECO:0000313" key="11">
    <source>
        <dbReference type="EMBL" id="VDP12272.1"/>
    </source>
</evidence>
<dbReference type="GO" id="GO:0005634">
    <property type="term" value="C:nucleus"/>
    <property type="evidence" value="ECO:0007669"/>
    <property type="project" value="UniProtKB-SubCell"/>
</dbReference>
<keyword evidence="9" id="KW-0539">Nucleus</keyword>
<evidence type="ECO:0000313" key="13">
    <source>
        <dbReference type="WBParaSite" id="SBAD_0000747601-mRNA-1"/>
    </source>
</evidence>
<evidence type="ECO:0000256" key="6">
    <source>
        <dbReference type="ARBA" id="ARBA00023125"/>
    </source>
</evidence>
<dbReference type="OrthoDB" id="7634782at2759"/>
<evidence type="ECO:0000256" key="5">
    <source>
        <dbReference type="ARBA" id="ARBA00023015"/>
    </source>
</evidence>
<evidence type="ECO:0000256" key="9">
    <source>
        <dbReference type="ARBA" id="ARBA00023242"/>
    </source>
</evidence>
<dbReference type="PRINTS" id="PR00047">
    <property type="entry name" value="STROIDFINGER"/>
</dbReference>
<proteinExistence type="predicted"/>
<evidence type="ECO:0000256" key="2">
    <source>
        <dbReference type="ARBA" id="ARBA00022723"/>
    </source>
</evidence>
<sequence>MRLLRFFASNGLSIMNSFIEHPKVHQYTWHREACAQKLTIELDSQLIENVYVSPNQTISSSAPVALVTGSQKPFIPCKVCGDKASGYHYGVTSCEGCKGFETEIIFCRKRPQFQQYEPSDHKPGWKHDSDDRYKPLLPNGGRRFRDHSRGHFAEQQRGNELHLTHLWIFGRLAVLFMRACGEGHSPRPGRSPPVVATGTTEKGSDVNDMLSLIVAFDTHNRKVSVIRARPNERGISKKSTFFLICPPKKIPLLRFPAPIVPSDGIR</sequence>
<dbReference type="PANTHER" id="PTHR45805:SF10">
    <property type="entry name" value="ECDYSONE-INDUCED PROTEIN 78C"/>
    <property type="match status" value="1"/>
</dbReference>
<dbReference type="SMART" id="SM00399">
    <property type="entry name" value="ZnF_C4"/>
    <property type="match status" value="1"/>
</dbReference>
<reference evidence="11 12" key="2">
    <citation type="submission" date="2018-11" db="EMBL/GenBank/DDBJ databases">
        <authorList>
            <consortium name="Pathogen Informatics"/>
        </authorList>
    </citation>
    <scope>NUCLEOTIDE SEQUENCE [LARGE SCALE GENOMIC DNA]</scope>
</reference>
<keyword evidence="8" id="KW-0675">Receptor</keyword>
<evidence type="ECO:0000313" key="12">
    <source>
        <dbReference type="Proteomes" id="UP000270296"/>
    </source>
</evidence>
<dbReference type="InterPro" id="IPR001628">
    <property type="entry name" value="Znf_hrmn_rcpt"/>
</dbReference>
<dbReference type="PANTHER" id="PTHR45805">
    <property type="entry name" value="NUCLEAR HORMONE RECEPTOR HR3-RELATED"/>
    <property type="match status" value="1"/>
</dbReference>
<evidence type="ECO:0000256" key="4">
    <source>
        <dbReference type="ARBA" id="ARBA00022833"/>
    </source>
</evidence>
<dbReference type="Pfam" id="PF00105">
    <property type="entry name" value="zf-C4"/>
    <property type="match status" value="1"/>
</dbReference>
<organism evidence="13">
    <name type="scientific">Soboliphyme baturini</name>
    <dbReference type="NCBI Taxonomy" id="241478"/>
    <lineage>
        <taxon>Eukaryota</taxon>
        <taxon>Metazoa</taxon>
        <taxon>Ecdysozoa</taxon>
        <taxon>Nematoda</taxon>
        <taxon>Enoplea</taxon>
        <taxon>Dorylaimia</taxon>
        <taxon>Dioctophymatida</taxon>
        <taxon>Dioctophymatoidea</taxon>
        <taxon>Soboliphymatidae</taxon>
        <taxon>Soboliphyme</taxon>
    </lineage>
</organism>
<evidence type="ECO:0000256" key="7">
    <source>
        <dbReference type="ARBA" id="ARBA00023163"/>
    </source>
</evidence>
<dbReference type="PROSITE" id="PS51030">
    <property type="entry name" value="NUCLEAR_REC_DBD_2"/>
    <property type="match status" value="1"/>
</dbReference>
<feature type="domain" description="Nuclear receptor" evidence="10">
    <location>
        <begin position="74"/>
        <end position="100"/>
    </location>
</feature>
<keyword evidence="7" id="KW-0804">Transcription</keyword>
<keyword evidence="5" id="KW-0805">Transcription regulation</keyword>
<keyword evidence="2" id="KW-0479">Metal-binding</keyword>
<dbReference type="Proteomes" id="UP000270296">
    <property type="component" value="Unassembled WGS sequence"/>
</dbReference>
<keyword evidence="4" id="KW-0862">Zinc</keyword>
<evidence type="ECO:0000256" key="8">
    <source>
        <dbReference type="ARBA" id="ARBA00023170"/>
    </source>
</evidence>
<dbReference type="GO" id="GO:0043565">
    <property type="term" value="F:sequence-specific DNA binding"/>
    <property type="evidence" value="ECO:0007669"/>
    <property type="project" value="InterPro"/>
</dbReference>
<evidence type="ECO:0000256" key="1">
    <source>
        <dbReference type="ARBA" id="ARBA00004123"/>
    </source>
</evidence>
<keyword evidence="12" id="KW-1185">Reference proteome</keyword>
<dbReference type="SUPFAM" id="SSF57716">
    <property type="entry name" value="Glucocorticoid receptor-like (DNA-binding domain)"/>
    <property type="match status" value="1"/>
</dbReference>
<dbReference type="EMBL" id="UZAM01010417">
    <property type="protein sequence ID" value="VDP12272.1"/>
    <property type="molecule type" value="Genomic_DNA"/>
</dbReference>
<dbReference type="GO" id="GO:0003700">
    <property type="term" value="F:DNA-binding transcription factor activity"/>
    <property type="evidence" value="ECO:0007669"/>
    <property type="project" value="InterPro"/>
</dbReference>
<dbReference type="Gene3D" id="3.30.50.10">
    <property type="entry name" value="Erythroid Transcription Factor GATA-1, subunit A"/>
    <property type="match status" value="1"/>
</dbReference>